<dbReference type="RefSeq" id="WP_345530172.1">
    <property type="nucleotide sequence ID" value="NZ_BAABKN010000041.1"/>
</dbReference>
<dbReference type="EMBL" id="BAABKN010000041">
    <property type="protein sequence ID" value="GAA4760209.1"/>
    <property type="molecule type" value="Genomic_DNA"/>
</dbReference>
<gene>
    <name evidence="1" type="ORF">GCM10023350_53060</name>
</gene>
<accession>A0ABP8ZNA3</accession>
<dbReference type="InterPro" id="IPR053773">
    <property type="entry name" value="Vpar_1526-like"/>
</dbReference>
<keyword evidence="2" id="KW-1185">Reference proteome</keyword>
<evidence type="ECO:0000313" key="2">
    <source>
        <dbReference type="Proteomes" id="UP001499882"/>
    </source>
</evidence>
<name>A0ABP8ZNA3_9ACTN</name>
<reference evidence="2" key="1">
    <citation type="journal article" date="2019" name="Int. J. Syst. Evol. Microbiol.">
        <title>The Global Catalogue of Microorganisms (GCM) 10K type strain sequencing project: providing services to taxonomists for standard genome sequencing and annotation.</title>
        <authorList>
            <consortium name="The Broad Institute Genomics Platform"/>
            <consortium name="The Broad Institute Genome Sequencing Center for Infectious Disease"/>
            <person name="Wu L."/>
            <person name="Ma J."/>
        </authorList>
    </citation>
    <scope>NUCLEOTIDE SEQUENCE [LARGE SCALE GENOMIC DNA]</scope>
    <source>
        <strain evidence="2">JCM 18532</strain>
    </source>
</reference>
<comment type="caution">
    <text evidence="1">The sequence shown here is derived from an EMBL/GenBank/DDBJ whole genome shotgun (WGS) entry which is preliminary data.</text>
</comment>
<proteinExistence type="predicted"/>
<dbReference type="Proteomes" id="UP001499882">
    <property type="component" value="Unassembled WGS sequence"/>
</dbReference>
<organism evidence="1 2">
    <name type="scientific">Nocardioides endophyticus</name>
    <dbReference type="NCBI Taxonomy" id="1353775"/>
    <lineage>
        <taxon>Bacteria</taxon>
        <taxon>Bacillati</taxon>
        <taxon>Actinomycetota</taxon>
        <taxon>Actinomycetes</taxon>
        <taxon>Propionibacteriales</taxon>
        <taxon>Nocardioidaceae</taxon>
        <taxon>Nocardioides</taxon>
    </lineage>
</organism>
<evidence type="ECO:0008006" key="3">
    <source>
        <dbReference type="Google" id="ProtNLM"/>
    </source>
</evidence>
<sequence length="353" mass="38371">MADRPNRSTQRAGEGAQQLQIDGDVYLGVTPAEAIEIARLVAQDVVASFTAGALAEATKRIDAFDRKLVEVLDQEHSLAAFSEPAFQILIKKAQRSAAASGRDSDYDRLAELLSRRAHEDDRKKRAAVDRAVEVVDLVDDAALAGLTAVRYFLLESPTGGAIGAGLDQFEKFATAIVDLPLPEDEDWIEHLDSLGLVRIARLETFHPAKQVLANLFKGYVCPGVENTSENVIAYYAQANQQGVKARMEEHELRDGFLRIPVSNDSSVRALAESHPHVVSSFDAFLEAAKPTGYGTTDPAAMSALLAEIDSRPTTRALIEWWDQPRVGFRHTPAGAVLAAANSRRLMRAVGLST</sequence>
<dbReference type="NCBIfam" id="NF045477">
    <property type="entry name" value="LPO_1073_dom"/>
    <property type="match status" value="1"/>
</dbReference>
<protein>
    <recommendedName>
        <fullName evidence="3">DUF222 domain-containing protein</fullName>
    </recommendedName>
</protein>
<evidence type="ECO:0000313" key="1">
    <source>
        <dbReference type="EMBL" id="GAA4760209.1"/>
    </source>
</evidence>